<evidence type="ECO:0000313" key="2">
    <source>
        <dbReference type="Proteomes" id="UP001063228"/>
    </source>
</evidence>
<evidence type="ECO:0008006" key="3">
    <source>
        <dbReference type="Google" id="ProtNLM"/>
    </source>
</evidence>
<dbReference type="RefSeq" id="WP_263269950.1">
    <property type="nucleotide sequence ID" value="NZ_CP081201.1"/>
</dbReference>
<dbReference type="EMBL" id="CP081201">
    <property type="protein sequence ID" value="UXZ96958.1"/>
    <property type="molecule type" value="Genomic_DNA"/>
</dbReference>
<protein>
    <recommendedName>
        <fullName evidence="3">Bacterial Ig-like domain-containing protein</fullName>
    </recommendedName>
</protein>
<keyword evidence="2" id="KW-1185">Reference proteome</keyword>
<reference evidence="1" key="1">
    <citation type="submission" date="2021-08" db="EMBL/GenBank/DDBJ databases">
        <title>Complete genome sequence of Pseudomonas phytophila.</title>
        <authorList>
            <person name="Weir B.S."/>
            <person name="Templeton M.D."/>
            <person name="Arshed S."/>
            <person name="Andersen M.T."/>
            <person name="Jayaraman J."/>
        </authorList>
    </citation>
    <scope>NUCLEOTIDE SEQUENCE</scope>
    <source>
        <strain evidence="1">ICMP 23753</strain>
    </source>
</reference>
<name>A0ABY6FGA5_9PSED</name>
<gene>
    <name evidence="1" type="ORF">K3169_03325</name>
</gene>
<evidence type="ECO:0000313" key="1">
    <source>
        <dbReference type="EMBL" id="UXZ96958.1"/>
    </source>
</evidence>
<accession>A0ABY6FGA5</accession>
<sequence>MVFRTQAPQEMASLSIDSVFDSQGVPVSDGGFTRDPALTLSGAAVDTGVLEVLENGTRKIVAWPENGTWSAQVQMTAVGSHSFTVRSIDNGTESEPWGVIASWNEPLIEGVVDSQGVPVSDGGFTRDPELILSGASVDTQVMEILDNGTRRIMVWPEDDTWSAQVDLIIAGSHSFIARSIDNGAESEPWMINASWNEPRILGVVDSQDVSIPDGGFTREPELTLSGVAVGTQVLEILDNGTRRLMVWPEDDTWSAQVDLITAGSHSFIARSIDTGAESTPWIVSASWHEPVIEGVVDSQGVPVPHGGSTPDTLLTLSGTVVDQTRPDVLDILDNDLLTVRAFPFEGGWEAQLRGLTVGGHSFTARSNNNSAVSEPWVITVTTS</sequence>
<proteinExistence type="predicted"/>
<organism evidence="1 2">
    <name type="scientific">Pseudomonas phytophila</name>
    <dbReference type="NCBI Taxonomy" id="2867264"/>
    <lineage>
        <taxon>Bacteria</taxon>
        <taxon>Pseudomonadati</taxon>
        <taxon>Pseudomonadota</taxon>
        <taxon>Gammaproteobacteria</taxon>
        <taxon>Pseudomonadales</taxon>
        <taxon>Pseudomonadaceae</taxon>
        <taxon>Pseudomonas</taxon>
    </lineage>
</organism>
<dbReference type="Proteomes" id="UP001063228">
    <property type="component" value="Chromosome"/>
</dbReference>